<evidence type="ECO:0000256" key="2">
    <source>
        <dbReference type="ARBA" id="ARBA00005528"/>
    </source>
</evidence>
<evidence type="ECO:0000256" key="11">
    <source>
        <dbReference type="ARBA" id="ARBA00047944"/>
    </source>
</evidence>
<gene>
    <name evidence="14" type="ORF">EI42_00976</name>
</gene>
<evidence type="ECO:0000256" key="4">
    <source>
        <dbReference type="ARBA" id="ARBA00013673"/>
    </source>
</evidence>
<dbReference type="NCBIfam" id="TIGR00046">
    <property type="entry name" value="RsmE family RNA methyltransferase"/>
    <property type="match status" value="1"/>
</dbReference>
<comment type="catalytic activity">
    <reaction evidence="11 12">
        <text>uridine(1498) in 16S rRNA + S-adenosyl-L-methionine = N(3)-methyluridine(1498) in 16S rRNA + S-adenosyl-L-homocysteine + H(+)</text>
        <dbReference type="Rhea" id="RHEA:42920"/>
        <dbReference type="Rhea" id="RHEA-COMP:10283"/>
        <dbReference type="Rhea" id="RHEA-COMP:10284"/>
        <dbReference type="ChEBI" id="CHEBI:15378"/>
        <dbReference type="ChEBI" id="CHEBI:57856"/>
        <dbReference type="ChEBI" id="CHEBI:59789"/>
        <dbReference type="ChEBI" id="CHEBI:65315"/>
        <dbReference type="ChEBI" id="CHEBI:74502"/>
        <dbReference type="EC" id="2.1.1.193"/>
    </reaction>
</comment>
<name>A0A326UG94_THEHA</name>
<comment type="subcellular location">
    <subcellularLocation>
        <location evidence="1 12">Cytoplasm</location>
    </subcellularLocation>
</comment>
<reference evidence="14 15" key="1">
    <citation type="submission" date="2018-06" db="EMBL/GenBank/DDBJ databases">
        <title>Genomic Encyclopedia of Archaeal and Bacterial Type Strains, Phase II (KMG-II): from individual species to whole genera.</title>
        <authorList>
            <person name="Goeker M."/>
        </authorList>
    </citation>
    <scope>NUCLEOTIDE SEQUENCE [LARGE SCALE GENOMIC DNA]</scope>
    <source>
        <strain evidence="14 15">ATCC BAA-1881</strain>
    </source>
</reference>
<dbReference type="InterPro" id="IPR029026">
    <property type="entry name" value="tRNA_m1G_MTases_N"/>
</dbReference>
<comment type="caution">
    <text evidence="14">The sequence shown here is derived from an EMBL/GenBank/DDBJ whole genome shotgun (WGS) entry which is preliminary data.</text>
</comment>
<dbReference type="InterPro" id="IPR046886">
    <property type="entry name" value="RsmE_MTase_dom"/>
</dbReference>
<evidence type="ECO:0000256" key="8">
    <source>
        <dbReference type="ARBA" id="ARBA00022679"/>
    </source>
</evidence>
<feature type="domain" description="Ribosomal RNA small subunit methyltransferase E methyltransferase" evidence="13">
    <location>
        <begin position="77"/>
        <end position="249"/>
    </location>
</feature>
<dbReference type="EMBL" id="QKUF01000001">
    <property type="protein sequence ID" value="PZW36791.1"/>
    <property type="molecule type" value="Genomic_DNA"/>
</dbReference>
<keyword evidence="15" id="KW-1185">Reference proteome</keyword>
<evidence type="ECO:0000256" key="6">
    <source>
        <dbReference type="ARBA" id="ARBA00022552"/>
    </source>
</evidence>
<dbReference type="NCBIfam" id="NF008692">
    <property type="entry name" value="PRK11713.1-5"/>
    <property type="match status" value="1"/>
</dbReference>
<keyword evidence="5 12" id="KW-0963">Cytoplasm</keyword>
<proteinExistence type="inferred from homology"/>
<dbReference type="AlphaFoldDB" id="A0A326UG94"/>
<dbReference type="InterPro" id="IPR006700">
    <property type="entry name" value="RsmE"/>
</dbReference>
<dbReference type="Pfam" id="PF04452">
    <property type="entry name" value="Methyltrans_RNA"/>
    <property type="match status" value="1"/>
</dbReference>
<dbReference type="GO" id="GO:0005737">
    <property type="term" value="C:cytoplasm"/>
    <property type="evidence" value="ECO:0007669"/>
    <property type="project" value="UniProtKB-SubCell"/>
</dbReference>
<evidence type="ECO:0000256" key="1">
    <source>
        <dbReference type="ARBA" id="ARBA00004496"/>
    </source>
</evidence>
<dbReference type="OrthoDB" id="9815641at2"/>
<dbReference type="GO" id="GO:0070042">
    <property type="term" value="F:rRNA (uridine-N3-)-methyltransferase activity"/>
    <property type="evidence" value="ECO:0007669"/>
    <property type="project" value="TreeGrafter"/>
</dbReference>
<dbReference type="InterPro" id="IPR029028">
    <property type="entry name" value="Alpha/beta_knot_MTases"/>
</dbReference>
<dbReference type="PIRSF" id="PIRSF015601">
    <property type="entry name" value="MTase_slr0722"/>
    <property type="match status" value="1"/>
</dbReference>
<evidence type="ECO:0000259" key="13">
    <source>
        <dbReference type="Pfam" id="PF04452"/>
    </source>
</evidence>
<dbReference type="PANTHER" id="PTHR30027:SF3">
    <property type="entry name" value="16S RRNA (URACIL(1498)-N(3))-METHYLTRANSFERASE"/>
    <property type="match status" value="1"/>
</dbReference>
<dbReference type="SUPFAM" id="SSF88697">
    <property type="entry name" value="PUA domain-like"/>
    <property type="match status" value="1"/>
</dbReference>
<dbReference type="Gene3D" id="3.40.1280.10">
    <property type="match status" value="1"/>
</dbReference>
<protein>
    <recommendedName>
        <fullName evidence="4 12">Ribosomal RNA small subunit methyltransferase E</fullName>
        <ecNumber evidence="3 12">2.1.1.193</ecNumber>
    </recommendedName>
</protein>
<sequence length="263" mass="28690">MHRFFVPPELPLQPGSTLDLPDTVAHQVRDVLRLQQGEHLVLLDNSGDEALCSVMNLSRSRVEVQVEQRSPGKTGSTVKVILCQGLLKSSGRFELILEKGTELGVTTFVPTICQRSTAGLGEVGSSKLKRWQRIVQEAAEQCGRARIPGLAPVRPFARVFDELPEGALVLMPWEEEKAHHLRTTLKAARTAYTEAPAVEPLTVVVFIGPEGGLTVDEARIAREHGAQVVSLGPRILRAETAAITAVANIMYELECIGVERGLH</sequence>
<keyword evidence="8 12" id="KW-0808">Transferase</keyword>
<dbReference type="InterPro" id="IPR015947">
    <property type="entry name" value="PUA-like_sf"/>
</dbReference>
<comment type="function">
    <text evidence="10 12">Specifically methylates the N3 position of the uracil ring of uridine 1498 (m3U1498) in 16S rRNA. Acts on the fully assembled 30S ribosomal subunit.</text>
</comment>
<evidence type="ECO:0000313" key="14">
    <source>
        <dbReference type="EMBL" id="PZW36791.1"/>
    </source>
</evidence>
<accession>A0A326UG94</accession>
<keyword evidence="9 12" id="KW-0949">S-adenosyl-L-methionine</keyword>
<evidence type="ECO:0000256" key="7">
    <source>
        <dbReference type="ARBA" id="ARBA00022603"/>
    </source>
</evidence>
<organism evidence="14 15">
    <name type="scientific">Thermosporothrix hazakensis</name>
    <dbReference type="NCBI Taxonomy" id="644383"/>
    <lineage>
        <taxon>Bacteria</taxon>
        <taxon>Bacillati</taxon>
        <taxon>Chloroflexota</taxon>
        <taxon>Ktedonobacteria</taxon>
        <taxon>Ktedonobacterales</taxon>
        <taxon>Thermosporotrichaceae</taxon>
        <taxon>Thermosporothrix</taxon>
    </lineage>
</organism>
<dbReference type="CDD" id="cd18084">
    <property type="entry name" value="RsmE-like"/>
    <property type="match status" value="1"/>
</dbReference>
<evidence type="ECO:0000313" key="15">
    <source>
        <dbReference type="Proteomes" id="UP000248806"/>
    </source>
</evidence>
<evidence type="ECO:0000256" key="5">
    <source>
        <dbReference type="ARBA" id="ARBA00022490"/>
    </source>
</evidence>
<keyword evidence="7 12" id="KW-0489">Methyltransferase</keyword>
<dbReference type="EC" id="2.1.1.193" evidence="3 12"/>
<evidence type="ECO:0000256" key="10">
    <source>
        <dbReference type="ARBA" id="ARBA00025699"/>
    </source>
</evidence>
<dbReference type="Proteomes" id="UP000248806">
    <property type="component" value="Unassembled WGS sequence"/>
</dbReference>
<evidence type="ECO:0000256" key="9">
    <source>
        <dbReference type="ARBA" id="ARBA00022691"/>
    </source>
</evidence>
<dbReference type="SUPFAM" id="SSF75217">
    <property type="entry name" value="alpha/beta knot"/>
    <property type="match status" value="1"/>
</dbReference>
<dbReference type="GO" id="GO:0070475">
    <property type="term" value="P:rRNA base methylation"/>
    <property type="evidence" value="ECO:0007669"/>
    <property type="project" value="TreeGrafter"/>
</dbReference>
<dbReference type="RefSeq" id="WP_111319345.1">
    <property type="nucleotide sequence ID" value="NZ_BIFX01000001.1"/>
</dbReference>
<evidence type="ECO:0000256" key="3">
    <source>
        <dbReference type="ARBA" id="ARBA00012328"/>
    </source>
</evidence>
<evidence type="ECO:0000256" key="12">
    <source>
        <dbReference type="PIRNR" id="PIRNR015601"/>
    </source>
</evidence>
<dbReference type="PANTHER" id="PTHR30027">
    <property type="entry name" value="RIBOSOMAL RNA SMALL SUBUNIT METHYLTRANSFERASE E"/>
    <property type="match status" value="1"/>
</dbReference>
<keyword evidence="6 12" id="KW-0698">rRNA processing</keyword>
<comment type="similarity">
    <text evidence="2 12">Belongs to the RNA methyltransferase RsmE family.</text>
</comment>